<reference evidence="1" key="1">
    <citation type="submission" date="2019-08" db="EMBL/GenBank/DDBJ databases">
        <authorList>
            <person name="Kucharzyk K."/>
            <person name="Murdoch R.W."/>
            <person name="Higgins S."/>
            <person name="Loffler F."/>
        </authorList>
    </citation>
    <scope>NUCLEOTIDE SEQUENCE</scope>
</reference>
<comment type="caution">
    <text evidence="1">The sequence shown here is derived from an EMBL/GenBank/DDBJ whole genome shotgun (WGS) entry which is preliminary data.</text>
</comment>
<gene>
    <name evidence="1" type="ORF">SDC9_169936</name>
</gene>
<dbReference type="AlphaFoldDB" id="A0A645GFK7"/>
<organism evidence="1">
    <name type="scientific">bioreactor metagenome</name>
    <dbReference type="NCBI Taxonomy" id="1076179"/>
    <lineage>
        <taxon>unclassified sequences</taxon>
        <taxon>metagenomes</taxon>
        <taxon>ecological metagenomes</taxon>
    </lineage>
</organism>
<sequence>MNCGRSRLSSSVNSFSAKVSVSGTLVTPHSCFSSLVKSQQLSATSLYSIGYLISAIGRFRFKTQNPFGVEERPTGELYQASFKSGSMNSQRILNYENPVRPKTHSKQRFHPVFSRAGAFFATKKAPHNAEPDARFQIGFRALRSPFPAAVER</sequence>
<protein>
    <submittedName>
        <fullName evidence="1">Uncharacterized protein</fullName>
    </submittedName>
</protein>
<accession>A0A645GFK7</accession>
<evidence type="ECO:0000313" key="1">
    <source>
        <dbReference type="EMBL" id="MPN22553.1"/>
    </source>
</evidence>
<name>A0A645GFK7_9ZZZZ</name>
<dbReference type="EMBL" id="VSSQ01070808">
    <property type="protein sequence ID" value="MPN22553.1"/>
    <property type="molecule type" value="Genomic_DNA"/>
</dbReference>
<proteinExistence type="predicted"/>